<dbReference type="InterPro" id="IPR051059">
    <property type="entry name" value="VerF-like"/>
</dbReference>
<reference evidence="10 11" key="1">
    <citation type="submission" date="2016-05" db="EMBL/GenBank/DDBJ databases">
        <title>A degradative enzymes factory behind the ericoid mycorrhizal symbiosis.</title>
        <authorList>
            <consortium name="DOE Joint Genome Institute"/>
            <person name="Martino E."/>
            <person name="Morin E."/>
            <person name="Grelet G."/>
            <person name="Kuo A."/>
            <person name="Kohler A."/>
            <person name="Daghino S."/>
            <person name="Barry K."/>
            <person name="Choi C."/>
            <person name="Cichocki N."/>
            <person name="Clum A."/>
            <person name="Copeland A."/>
            <person name="Hainaut M."/>
            <person name="Haridas S."/>
            <person name="Labutti K."/>
            <person name="Lindquist E."/>
            <person name="Lipzen A."/>
            <person name="Khouja H.-R."/>
            <person name="Murat C."/>
            <person name="Ohm R."/>
            <person name="Olson A."/>
            <person name="Spatafora J."/>
            <person name="Veneault-Fourrey C."/>
            <person name="Henrissat B."/>
            <person name="Grigoriev I."/>
            <person name="Martin F."/>
            <person name="Perotto S."/>
        </authorList>
    </citation>
    <scope>NUCLEOTIDE SEQUENCE [LARGE SCALE GENOMIC DNA]</scope>
    <source>
        <strain evidence="10 11">UAMH 7357</strain>
    </source>
</reference>
<name>A0A2J6PYE9_9HELO</name>
<dbReference type="InterPro" id="IPR036236">
    <property type="entry name" value="Znf_C2H2_sf"/>
</dbReference>
<keyword evidence="11" id="KW-1185">Reference proteome</keyword>
<evidence type="ECO:0000256" key="2">
    <source>
        <dbReference type="ARBA" id="ARBA00022723"/>
    </source>
</evidence>
<evidence type="ECO:0000256" key="8">
    <source>
        <dbReference type="SAM" id="MobiDB-lite"/>
    </source>
</evidence>
<dbReference type="STRING" id="1745343.A0A2J6PYE9"/>
<keyword evidence="2" id="KW-0479">Metal-binding</keyword>
<dbReference type="Pfam" id="PF00096">
    <property type="entry name" value="zf-C2H2"/>
    <property type="match status" value="1"/>
</dbReference>
<gene>
    <name evidence="10" type="ORF">NA56DRAFT_213191</name>
</gene>
<evidence type="ECO:0000256" key="7">
    <source>
        <dbReference type="PROSITE-ProRule" id="PRU00042"/>
    </source>
</evidence>
<keyword evidence="3" id="KW-0677">Repeat</keyword>
<evidence type="ECO:0000313" key="10">
    <source>
        <dbReference type="EMBL" id="PMD19041.1"/>
    </source>
</evidence>
<evidence type="ECO:0000256" key="3">
    <source>
        <dbReference type="ARBA" id="ARBA00022737"/>
    </source>
</evidence>
<dbReference type="GO" id="GO:0000785">
    <property type="term" value="C:chromatin"/>
    <property type="evidence" value="ECO:0007669"/>
    <property type="project" value="TreeGrafter"/>
</dbReference>
<evidence type="ECO:0000259" key="9">
    <source>
        <dbReference type="PROSITE" id="PS50157"/>
    </source>
</evidence>
<feature type="region of interest" description="Disordered" evidence="8">
    <location>
        <begin position="83"/>
        <end position="106"/>
    </location>
</feature>
<evidence type="ECO:0000313" key="11">
    <source>
        <dbReference type="Proteomes" id="UP000235672"/>
    </source>
</evidence>
<keyword evidence="5" id="KW-0862">Zinc</keyword>
<feature type="compositionally biased region" description="Low complexity" evidence="8">
    <location>
        <begin position="83"/>
        <end position="99"/>
    </location>
</feature>
<feature type="domain" description="C2H2-type" evidence="9">
    <location>
        <begin position="34"/>
        <end position="61"/>
    </location>
</feature>
<dbReference type="SMART" id="SM00355">
    <property type="entry name" value="ZnF_C2H2"/>
    <property type="match status" value="2"/>
</dbReference>
<dbReference type="PANTHER" id="PTHR40626:SF11">
    <property type="entry name" value="ZINC FINGER PROTEIN YPR022C"/>
    <property type="match status" value="1"/>
</dbReference>
<accession>A0A2J6PYE9</accession>
<dbReference type="OrthoDB" id="1405595at2759"/>
<dbReference type="GO" id="GO:0008270">
    <property type="term" value="F:zinc ion binding"/>
    <property type="evidence" value="ECO:0007669"/>
    <property type="project" value="UniProtKB-KW"/>
</dbReference>
<dbReference type="PROSITE" id="PS00028">
    <property type="entry name" value="ZINC_FINGER_C2H2_1"/>
    <property type="match status" value="2"/>
</dbReference>
<comment type="subcellular location">
    <subcellularLocation>
        <location evidence="1">Nucleus</location>
    </subcellularLocation>
</comment>
<evidence type="ECO:0000256" key="1">
    <source>
        <dbReference type="ARBA" id="ARBA00004123"/>
    </source>
</evidence>
<dbReference type="InterPro" id="IPR013087">
    <property type="entry name" value="Znf_C2H2_type"/>
</dbReference>
<dbReference type="GO" id="GO:0000981">
    <property type="term" value="F:DNA-binding transcription factor activity, RNA polymerase II-specific"/>
    <property type="evidence" value="ECO:0007669"/>
    <property type="project" value="InterPro"/>
</dbReference>
<feature type="region of interest" description="Disordered" evidence="8">
    <location>
        <begin position="129"/>
        <end position="148"/>
    </location>
</feature>
<dbReference type="GO" id="GO:0000978">
    <property type="term" value="F:RNA polymerase II cis-regulatory region sequence-specific DNA binding"/>
    <property type="evidence" value="ECO:0007669"/>
    <property type="project" value="InterPro"/>
</dbReference>
<dbReference type="Gene3D" id="3.30.160.60">
    <property type="entry name" value="Classic Zinc Finger"/>
    <property type="match status" value="1"/>
</dbReference>
<evidence type="ECO:0000256" key="5">
    <source>
        <dbReference type="ARBA" id="ARBA00022833"/>
    </source>
</evidence>
<keyword evidence="6" id="KW-0539">Nucleus</keyword>
<organism evidence="10 11">
    <name type="scientific">Hyaloscypha hepaticicola</name>
    <dbReference type="NCBI Taxonomy" id="2082293"/>
    <lineage>
        <taxon>Eukaryota</taxon>
        <taxon>Fungi</taxon>
        <taxon>Dikarya</taxon>
        <taxon>Ascomycota</taxon>
        <taxon>Pezizomycotina</taxon>
        <taxon>Leotiomycetes</taxon>
        <taxon>Helotiales</taxon>
        <taxon>Hyaloscyphaceae</taxon>
        <taxon>Hyaloscypha</taxon>
    </lineage>
</organism>
<dbReference type="PROSITE" id="PS50157">
    <property type="entry name" value="ZINC_FINGER_C2H2_2"/>
    <property type="match status" value="2"/>
</dbReference>
<evidence type="ECO:0000256" key="4">
    <source>
        <dbReference type="ARBA" id="ARBA00022771"/>
    </source>
</evidence>
<dbReference type="PANTHER" id="PTHR40626">
    <property type="entry name" value="MIP31509P"/>
    <property type="match status" value="1"/>
</dbReference>
<evidence type="ECO:0000256" key="6">
    <source>
        <dbReference type="ARBA" id="ARBA00023242"/>
    </source>
</evidence>
<keyword evidence="4 7" id="KW-0863">Zinc-finger</keyword>
<dbReference type="SUPFAM" id="SSF57667">
    <property type="entry name" value="beta-beta-alpha zinc fingers"/>
    <property type="match status" value="1"/>
</dbReference>
<dbReference type="AlphaFoldDB" id="A0A2J6PYE9"/>
<dbReference type="EMBL" id="KZ613491">
    <property type="protein sequence ID" value="PMD19041.1"/>
    <property type="molecule type" value="Genomic_DNA"/>
</dbReference>
<dbReference type="GO" id="GO:0005634">
    <property type="term" value="C:nucleus"/>
    <property type="evidence" value="ECO:0007669"/>
    <property type="project" value="UniProtKB-SubCell"/>
</dbReference>
<feature type="domain" description="C2H2-type" evidence="9">
    <location>
        <begin position="5"/>
        <end position="34"/>
    </location>
</feature>
<proteinExistence type="predicted"/>
<protein>
    <recommendedName>
        <fullName evidence="9">C2H2-type domain-containing protein</fullName>
    </recommendedName>
</protein>
<sequence>MTKRHTCNVPGCAKAFSRPSHLQRHALNHSDIQLICERCKACFKRLDLLERHKARHTDRDKRAGGVGLGILETKSKHFTAASVSASASVPSPNQASSPPDSRYQLPSVSEPQYAWCTYTSRKTSNVSESVSYSSHEPEEHWNSPQQLPGPDLASYFNSQLNCPNASQMANMYMDQPLQFYKLEDMYYDMKFDLVHFNETSFAPQISDYRQSTYQPLPENTVQPSRT</sequence>
<dbReference type="Proteomes" id="UP000235672">
    <property type="component" value="Unassembled WGS sequence"/>
</dbReference>